<dbReference type="InterPro" id="IPR001357">
    <property type="entry name" value="BRCT_dom"/>
</dbReference>
<reference evidence="3 4" key="1">
    <citation type="journal article" date="2024" name="Commun. Biol.">
        <title>Comparative genomic analysis of thermophilic fungi reveals convergent evolutionary adaptations and gene losses.</title>
        <authorList>
            <person name="Steindorff A.S."/>
            <person name="Aguilar-Pontes M.V."/>
            <person name="Robinson A.J."/>
            <person name="Andreopoulos B."/>
            <person name="LaButti K."/>
            <person name="Kuo A."/>
            <person name="Mondo S."/>
            <person name="Riley R."/>
            <person name="Otillar R."/>
            <person name="Haridas S."/>
            <person name="Lipzen A."/>
            <person name="Grimwood J."/>
            <person name="Schmutz J."/>
            <person name="Clum A."/>
            <person name="Reid I.D."/>
            <person name="Moisan M.C."/>
            <person name="Butler G."/>
            <person name="Nguyen T.T.M."/>
            <person name="Dewar K."/>
            <person name="Conant G."/>
            <person name="Drula E."/>
            <person name="Henrissat B."/>
            <person name="Hansel C."/>
            <person name="Singer S."/>
            <person name="Hutchinson M.I."/>
            <person name="de Vries R.P."/>
            <person name="Natvig D.O."/>
            <person name="Powell A.J."/>
            <person name="Tsang A."/>
            <person name="Grigoriev I.V."/>
        </authorList>
    </citation>
    <scope>NUCLEOTIDE SEQUENCE [LARGE SCALE GENOMIC DNA]</scope>
    <source>
        <strain evidence="3 4">ATCC 24622</strain>
    </source>
</reference>
<dbReference type="EMBL" id="JAZHXJ010000306">
    <property type="protein sequence ID" value="KAL1865103.1"/>
    <property type="molecule type" value="Genomic_DNA"/>
</dbReference>
<comment type="caution">
    <text evidence="3">The sequence shown here is derived from an EMBL/GenBank/DDBJ whole genome shotgun (WGS) entry which is preliminary data.</text>
</comment>
<gene>
    <name evidence="3" type="ORF">VTK73DRAFT_5494</name>
</gene>
<dbReference type="Proteomes" id="UP001586593">
    <property type="component" value="Unassembled WGS sequence"/>
</dbReference>
<evidence type="ECO:0000256" key="1">
    <source>
        <dbReference type="SAM" id="MobiDB-lite"/>
    </source>
</evidence>
<dbReference type="Gene3D" id="3.40.50.10190">
    <property type="entry name" value="BRCT domain"/>
    <property type="match status" value="1"/>
</dbReference>
<feature type="domain" description="BRCT" evidence="2">
    <location>
        <begin position="174"/>
        <end position="284"/>
    </location>
</feature>
<dbReference type="SUPFAM" id="SSF52113">
    <property type="entry name" value="BRCT domain"/>
    <property type="match status" value="1"/>
</dbReference>
<accession>A0ABR3WNJ6</accession>
<dbReference type="SMART" id="SM00292">
    <property type="entry name" value="BRCT"/>
    <property type="match status" value="1"/>
</dbReference>
<feature type="region of interest" description="Disordered" evidence="1">
    <location>
        <begin position="55"/>
        <end position="173"/>
    </location>
</feature>
<name>A0ABR3WNJ6_9PEZI</name>
<dbReference type="InterPro" id="IPR036420">
    <property type="entry name" value="BRCT_dom_sf"/>
</dbReference>
<sequence length="309" mass="33073">MAPPANPRDHPACRAAEPRYHGRVLDSWNAVAAGHQRPEYKGPAGWRDSRNRKLGIQYAGGHGGGPRLSDTVGAGAEDYDDARRVLTPRHGRAQASNSVVDMVRKQAASAPRGARGRTLPCSETKGAEERSTEEHSQSRRCSPAVPGRRPDPTANPQNTRLADVRDPIEGGNEDKRRIFDGTVVYVNGSTYPAISDHKLKRVLVENGARVSLHLGRRQVTHVVVGRPAGPSLGSGVGGAGGGLAGGKLEKEIRRLGNSVKYVGVEWVLESIKAGKRLPEARFANLKLASRGQQSVYSNFAKAAASPVRS</sequence>
<evidence type="ECO:0000313" key="3">
    <source>
        <dbReference type="EMBL" id="KAL1865103.1"/>
    </source>
</evidence>
<feature type="compositionally biased region" description="Basic and acidic residues" evidence="1">
    <location>
        <begin position="162"/>
        <end position="173"/>
    </location>
</feature>
<protein>
    <recommendedName>
        <fullName evidence="2">BRCT domain-containing protein</fullName>
    </recommendedName>
</protein>
<organism evidence="3 4">
    <name type="scientific">Phialemonium thermophilum</name>
    <dbReference type="NCBI Taxonomy" id="223376"/>
    <lineage>
        <taxon>Eukaryota</taxon>
        <taxon>Fungi</taxon>
        <taxon>Dikarya</taxon>
        <taxon>Ascomycota</taxon>
        <taxon>Pezizomycotina</taxon>
        <taxon>Sordariomycetes</taxon>
        <taxon>Sordariomycetidae</taxon>
        <taxon>Cephalothecales</taxon>
        <taxon>Cephalothecaceae</taxon>
        <taxon>Phialemonium</taxon>
    </lineage>
</organism>
<evidence type="ECO:0000313" key="4">
    <source>
        <dbReference type="Proteomes" id="UP001586593"/>
    </source>
</evidence>
<evidence type="ECO:0000259" key="2">
    <source>
        <dbReference type="PROSITE" id="PS50172"/>
    </source>
</evidence>
<proteinExistence type="predicted"/>
<feature type="compositionally biased region" description="Basic and acidic residues" evidence="1">
    <location>
        <begin position="125"/>
        <end position="137"/>
    </location>
</feature>
<dbReference type="Pfam" id="PF00533">
    <property type="entry name" value="BRCT"/>
    <property type="match status" value="1"/>
</dbReference>
<dbReference type="PROSITE" id="PS50172">
    <property type="entry name" value="BRCT"/>
    <property type="match status" value="1"/>
</dbReference>
<keyword evidence="4" id="KW-1185">Reference proteome</keyword>